<gene>
    <name evidence="7" type="ORF">CA14_002798</name>
</gene>
<dbReference type="PANTHER" id="PTHR46044:SF14">
    <property type="entry name" value="ARYLACETONITRILASE"/>
    <property type="match status" value="1"/>
</dbReference>
<evidence type="ECO:0000313" key="8">
    <source>
        <dbReference type="Proteomes" id="UP000275480"/>
    </source>
</evidence>
<comment type="caution">
    <text evidence="7">The sequence shown here is derived from an EMBL/GenBank/DDBJ whole genome shotgun (WGS) entry which is preliminary data.</text>
</comment>
<dbReference type="InterPro" id="IPR044149">
    <property type="entry name" value="Nitrilases_CHs"/>
</dbReference>
<dbReference type="PANTHER" id="PTHR46044">
    <property type="entry name" value="NITRILASE"/>
    <property type="match status" value="1"/>
</dbReference>
<dbReference type="Pfam" id="PF00795">
    <property type="entry name" value="CN_hydrolase"/>
    <property type="match status" value="1"/>
</dbReference>
<accession>A0AB74C8I9</accession>
<protein>
    <recommendedName>
        <fullName evidence="4">nitrilase</fullName>
        <ecNumber evidence="4">3.5.5.1</ecNumber>
    </recommendedName>
</protein>
<dbReference type="SUPFAM" id="SSF56317">
    <property type="entry name" value="Carbon-nitrogen hydrolase"/>
    <property type="match status" value="1"/>
</dbReference>
<dbReference type="InterPro" id="IPR036526">
    <property type="entry name" value="C-N_Hydrolase_sf"/>
</dbReference>
<feature type="domain" description="CN hydrolase" evidence="6">
    <location>
        <begin position="59"/>
        <end position="329"/>
    </location>
</feature>
<feature type="chain" id="PRO_5044501862" description="nitrilase" evidence="5">
    <location>
        <begin position="20"/>
        <end position="383"/>
    </location>
</feature>
<dbReference type="PROSITE" id="PS50263">
    <property type="entry name" value="CN_HYDROLASE"/>
    <property type="match status" value="1"/>
</dbReference>
<evidence type="ECO:0000256" key="2">
    <source>
        <dbReference type="ARBA" id="ARBA00022801"/>
    </source>
</evidence>
<keyword evidence="2" id="KW-0378">Hydrolase</keyword>
<name>A0AB74C8I9_ASPFL</name>
<dbReference type="EC" id="3.5.5.1" evidence="4"/>
<organism evidence="7 8">
    <name type="scientific">Aspergillus flavus</name>
    <dbReference type="NCBI Taxonomy" id="5059"/>
    <lineage>
        <taxon>Eukaryota</taxon>
        <taxon>Fungi</taxon>
        <taxon>Dikarya</taxon>
        <taxon>Ascomycota</taxon>
        <taxon>Pezizomycotina</taxon>
        <taxon>Eurotiomycetes</taxon>
        <taxon>Eurotiomycetidae</taxon>
        <taxon>Eurotiales</taxon>
        <taxon>Aspergillaceae</taxon>
        <taxon>Aspergillus</taxon>
        <taxon>Aspergillus subgen. Circumdati</taxon>
    </lineage>
</organism>
<evidence type="ECO:0000259" key="6">
    <source>
        <dbReference type="PROSITE" id="PS50263"/>
    </source>
</evidence>
<proteinExistence type="inferred from homology"/>
<dbReference type="AlphaFoldDB" id="A0AB74C8I9"/>
<evidence type="ECO:0000256" key="1">
    <source>
        <dbReference type="ARBA" id="ARBA00008129"/>
    </source>
</evidence>
<keyword evidence="5" id="KW-0732">Signal</keyword>
<evidence type="ECO:0000256" key="5">
    <source>
        <dbReference type="SAM" id="SignalP"/>
    </source>
</evidence>
<feature type="signal peptide" evidence="5">
    <location>
        <begin position="1"/>
        <end position="19"/>
    </location>
</feature>
<dbReference type="Gene3D" id="3.60.110.10">
    <property type="entry name" value="Carbon-nitrogen hydrolase"/>
    <property type="match status" value="1"/>
</dbReference>
<dbReference type="GO" id="GO:0000257">
    <property type="term" value="F:nitrilase activity"/>
    <property type="evidence" value="ECO:0007669"/>
    <property type="project" value="UniProtKB-EC"/>
</dbReference>
<comment type="similarity">
    <text evidence="1">Belongs to the carbon-nitrogen hydrolase superfamily. Nitrilase family.</text>
</comment>
<evidence type="ECO:0000256" key="4">
    <source>
        <dbReference type="ARBA" id="ARBA00039045"/>
    </source>
</evidence>
<reference evidence="7 8" key="1">
    <citation type="submission" date="2018-07" db="EMBL/GenBank/DDBJ databases">
        <title>Identification of spontaneous genetic mutation associated with occurrence of a yellow conidial color mutant of Aspergillus flavus.</title>
        <authorList>
            <person name="Chang P.-K."/>
            <person name="Mack B.M."/>
            <person name="Scharfenstein L."/>
            <person name="Gilbert M.K."/>
        </authorList>
    </citation>
    <scope>NUCLEOTIDE SEQUENCE [LARGE SCALE GENOMIC DNA]</scope>
    <source>
        <strain evidence="7 8">CA14</strain>
    </source>
</reference>
<dbReference type="InterPro" id="IPR003010">
    <property type="entry name" value="C-N_Hydrolase"/>
</dbReference>
<evidence type="ECO:0000256" key="3">
    <source>
        <dbReference type="ARBA" id="ARBA00036406"/>
    </source>
</evidence>
<sequence length="383" mass="42466">MKHFMHIGFAASLLTVCWASSSYHGMGNAMVRRANELTRKGNNNQTVHEIVAKWDLENLTIAAVREAPVNWPLPMLNKDWDGVTLDLNATVDLGISLIKKASENQARVIGFPEVWFPGYPKGILNSENPNPWFEYHVRDYIENSLVIGSDNWNKLVQAAVDNEIYVGLSFSERDAAHLYMAQALISPDGEILIHRHKLRPSAQERDLWSDGTVDQIYAVSTPIGRIGMLSCGEHTAPEATFIMQSQTEDIHIGSWPLVPDFGNASLTYESAEVITALGRVYAILGNTVVLQAAIGTATLFPAGSSAVWSQTVANVSFTDQPLVYRSFNASAFSRTTYNTEGEVSWGTLQAINQGFPQYIPQETGEYVAWHQNLLTDLYNESKV</sequence>
<comment type="catalytic activity">
    <reaction evidence="3">
        <text>a nitrile + 2 H2O = a carboxylate + NH4(+)</text>
        <dbReference type="Rhea" id="RHEA:21724"/>
        <dbReference type="ChEBI" id="CHEBI:15377"/>
        <dbReference type="ChEBI" id="CHEBI:18379"/>
        <dbReference type="ChEBI" id="CHEBI:28938"/>
        <dbReference type="ChEBI" id="CHEBI:29067"/>
        <dbReference type="EC" id="3.5.5.1"/>
    </reaction>
</comment>
<dbReference type="EMBL" id="QQZZ01000104">
    <property type="protein sequence ID" value="RMZ42565.1"/>
    <property type="molecule type" value="Genomic_DNA"/>
</dbReference>
<dbReference type="Proteomes" id="UP000275480">
    <property type="component" value="Unassembled WGS sequence"/>
</dbReference>
<evidence type="ECO:0000313" key="7">
    <source>
        <dbReference type="EMBL" id="RMZ42565.1"/>
    </source>
</evidence>